<reference evidence="1 2" key="1">
    <citation type="submission" date="2013-02" db="EMBL/GenBank/DDBJ databases">
        <authorList>
            <person name="Fiebig A."/>
            <person name="Goeker M."/>
            <person name="Klenk H.-P.P."/>
        </authorList>
    </citation>
    <scope>NUCLEOTIDE SEQUENCE [LARGE SCALE GENOMIC DNA]</scope>
    <source>
        <strain evidence="1 2">DSM 19309</strain>
    </source>
</reference>
<dbReference type="Proteomes" id="UP000019666">
    <property type="component" value="Unassembled WGS sequence"/>
</dbReference>
<sequence length="97" mass="10334">MTEPTDPSDHGDALAHLDEAGLRLEEARATDAKDLAEAELAFGEAMRDYDALRERLFDPSPSDSDGTPVARVWLGRAAVVLRAPGARTDTAAGPRCS</sequence>
<evidence type="ECO:0000313" key="2">
    <source>
        <dbReference type="Proteomes" id="UP000019666"/>
    </source>
</evidence>
<dbReference type="PATRIC" id="fig|442562.3.peg.2285"/>
<evidence type="ECO:0000313" key="1">
    <source>
        <dbReference type="EMBL" id="EYD76125.1"/>
    </source>
</evidence>
<dbReference type="EMBL" id="AOSK01000059">
    <property type="protein sequence ID" value="EYD76125.1"/>
    <property type="molecule type" value="Genomic_DNA"/>
</dbReference>
<dbReference type="RefSeq" id="WP_037279018.1">
    <property type="nucleotide sequence ID" value="NZ_KK088559.1"/>
</dbReference>
<keyword evidence="2" id="KW-1185">Reference proteome</keyword>
<gene>
    <name evidence="1" type="ORF">Rumeso_02314</name>
</gene>
<comment type="caution">
    <text evidence="1">The sequence shown here is derived from an EMBL/GenBank/DDBJ whole genome shotgun (WGS) entry which is preliminary data.</text>
</comment>
<dbReference type="HOGENOM" id="CLU_2344894_0_0_5"/>
<protein>
    <submittedName>
        <fullName evidence="1">Uncharacterized protein</fullName>
    </submittedName>
</protein>
<dbReference type="AlphaFoldDB" id="A0A017HP96"/>
<proteinExistence type="predicted"/>
<accession>A0A017HP96</accession>
<organism evidence="1 2">
    <name type="scientific">Rubellimicrobium mesophilum DSM 19309</name>
    <dbReference type="NCBI Taxonomy" id="442562"/>
    <lineage>
        <taxon>Bacteria</taxon>
        <taxon>Pseudomonadati</taxon>
        <taxon>Pseudomonadota</taxon>
        <taxon>Alphaproteobacteria</taxon>
        <taxon>Rhodobacterales</taxon>
        <taxon>Roseobacteraceae</taxon>
        <taxon>Rubellimicrobium</taxon>
    </lineage>
</organism>
<name>A0A017HP96_9RHOB</name>